<keyword evidence="3" id="KW-1185">Reference proteome</keyword>
<dbReference type="Gene3D" id="2.60.40.640">
    <property type="match status" value="1"/>
</dbReference>
<dbReference type="GeneID" id="19207456"/>
<feature type="region of interest" description="Disordered" evidence="1">
    <location>
        <begin position="1"/>
        <end position="31"/>
    </location>
</feature>
<proteinExistence type="predicted"/>
<evidence type="ECO:0000256" key="1">
    <source>
        <dbReference type="SAM" id="MobiDB-lite"/>
    </source>
</evidence>
<dbReference type="OrthoDB" id="2333384at2759"/>
<accession>A0A5M3MZ77</accession>
<dbReference type="AlphaFoldDB" id="A0A5M3MZ77"/>
<reference evidence="3" key="1">
    <citation type="journal article" date="2012" name="Science">
        <title>The Paleozoic origin of enzymatic lignin decomposition reconstructed from 31 fungal genomes.</title>
        <authorList>
            <person name="Floudas D."/>
            <person name="Binder M."/>
            <person name="Riley R."/>
            <person name="Barry K."/>
            <person name="Blanchette R.A."/>
            <person name="Henrissat B."/>
            <person name="Martinez A.T."/>
            <person name="Otillar R."/>
            <person name="Spatafora J.W."/>
            <person name="Yadav J.S."/>
            <person name="Aerts A."/>
            <person name="Benoit I."/>
            <person name="Boyd A."/>
            <person name="Carlson A."/>
            <person name="Copeland A."/>
            <person name="Coutinho P.M."/>
            <person name="de Vries R.P."/>
            <person name="Ferreira P."/>
            <person name="Findley K."/>
            <person name="Foster B."/>
            <person name="Gaskell J."/>
            <person name="Glotzer D."/>
            <person name="Gorecki P."/>
            <person name="Heitman J."/>
            <person name="Hesse C."/>
            <person name="Hori C."/>
            <person name="Igarashi K."/>
            <person name="Jurgens J.A."/>
            <person name="Kallen N."/>
            <person name="Kersten P."/>
            <person name="Kohler A."/>
            <person name="Kuees U."/>
            <person name="Kumar T.K.A."/>
            <person name="Kuo A."/>
            <person name="LaButti K."/>
            <person name="Larrondo L.F."/>
            <person name="Lindquist E."/>
            <person name="Ling A."/>
            <person name="Lombard V."/>
            <person name="Lucas S."/>
            <person name="Lundell T."/>
            <person name="Martin R."/>
            <person name="McLaughlin D.J."/>
            <person name="Morgenstern I."/>
            <person name="Morin E."/>
            <person name="Murat C."/>
            <person name="Nagy L.G."/>
            <person name="Nolan M."/>
            <person name="Ohm R.A."/>
            <person name="Patyshakuliyeva A."/>
            <person name="Rokas A."/>
            <person name="Ruiz-Duenas F.J."/>
            <person name="Sabat G."/>
            <person name="Salamov A."/>
            <person name="Samejima M."/>
            <person name="Schmutz J."/>
            <person name="Slot J.C."/>
            <person name="St John F."/>
            <person name="Stenlid J."/>
            <person name="Sun H."/>
            <person name="Sun S."/>
            <person name="Syed K."/>
            <person name="Tsang A."/>
            <person name="Wiebenga A."/>
            <person name="Young D."/>
            <person name="Pisabarro A."/>
            <person name="Eastwood D.C."/>
            <person name="Martin F."/>
            <person name="Cullen D."/>
            <person name="Grigoriev I.V."/>
            <person name="Hibbett D.S."/>
        </authorList>
    </citation>
    <scope>NUCLEOTIDE SEQUENCE [LARGE SCALE GENOMIC DNA]</scope>
    <source>
        <strain evidence="3">RWD-64-598 SS2</strain>
    </source>
</reference>
<dbReference type="SUPFAM" id="SSF81296">
    <property type="entry name" value="E set domains"/>
    <property type="match status" value="1"/>
</dbReference>
<dbReference type="InterPro" id="IPR014756">
    <property type="entry name" value="Ig_E-set"/>
</dbReference>
<sequence length="339" mass="37187">MDQLPAYSESSAGASTSRPANARSEYTVSLETSKGEKWLTLRARSRAQDSSSLPSFLEGDVISGNVDMEVAKSESIKAITVMVAAGTTYVGQEEERFLKVEKELWTPSMPLPDGSKVSKFSKGHYHWSFELALPKEVEVEDGKVKKPFPLPPIFTERASPVYLDYKLIVTVKRGMLKVNQTLQTAISYLPVTRPEPPSPMRQKAYKENLRLIGPDGDPEGWHVCAPVTVSGTVFESRKVEVSCTLALAKPLTYARGTPLPLIMTLSGDDEHALDLLASPSSIHLTMVRSVMTGPKATDDSVEAGEFEAGAVDRILQGEIDVKRSLKPSFHFPNFTTRVS</sequence>
<organism evidence="2 3">
    <name type="scientific">Coniophora puteana (strain RWD-64-598)</name>
    <name type="common">Brown rot fungus</name>
    <dbReference type="NCBI Taxonomy" id="741705"/>
    <lineage>
        <taxon>Eukaryota</taxon>
        <taxon>Fungi</taxon>
        <taxon>Dikarya</taxon>
        <taxon>Basidiomycota</taxon>
        <taxon>Agaricomycotina</taxon>
        <taxon>Agaricomycetes</taxon>
        <taxon>Agaricomycetidae</taxon>
        <taxon>Boletales</taxon>
        <taxon>Coniophorineae</taxon>
        <taxon>Coniophoraceae</taxon>
        <taxon>Coniophora</taxon>
    </lineage>
</organism>
<evidence type="ECO:0008006" key="4">
    <source>
        <dbReference type="Google" id="ProtNLM"/>
    </source>
</evidence>
<name>A0A5M3MZ77_CONPW</name>
<dbReference type="Proteomes" id="UP000053558">
    <property type="component" value="Unassembled WGS sequence"/>
</dbReference>
<dbReference type="InterPro" id="IPR014752">
    <property type="entry name" value="Arrestin-like_C"/>
</dbReference>
<dbReference type="RefSeq" id="XP_007765361.1">
    <property type="nucleotide sequence ID" value="XM_007767171.1"/>
</dbReference>
<feature type="compositionally biased region" description="Polar residues" evidence="1">
    <location>
        <begin position="8"/>
        <end position="31"/>
    </location>
</feature>
<protein>
    <recommendedName>
        <fullName evidence="4">Arrestin-like N-terminal domain-containing protein</fullName>
    </recommendedName>
</protein>
<evidence type="ECO:0000313" key="2">
    <source>
        <dbReference type="EMBL" id="EIW83921.1"/>
    </source>
</evidence>
<evidence type="ECO:0000313" key="3">
    <source>
        <dbReference type="Proteomes" id="UP000053558"/>
    </source>
</evidence>
<gene>
    <name evidence="2" type="ORF">CONPUDRAFT_51562</name>
</gene>
<dbReference type="OMA" id="VELQCTV"/>
<dbReference type="KEGG" id="cput:CONPUDRAFT_51562"/>
<dbReference type="EMBL" id="JH711575">
    <property type="protein sequence ID" value="EIW83921.1"/>
    <property type="molecule type" value="Genomic_DNA"/>
</dbReference>
<comment type="caution">
    <text evidence="2">The sequence shown here is derived from an EMBL/GenBank/DDBJ whole genome shotgun (WGS) entry which is preliminary data.</text>
</comment>